<keyword evidence="2" id="KW-1185">Reference proteome</keyword>
<proteinExistence type="predicted"/>
<evidence type="ECO:0000313" key="2">
    <source>
        <dbReference type="Proteomes" id="UP001060085"/>
    </source>
</evidence>
<name>A0ACC0C0V5_CATRO</name>
<evidence type="ECO:0000313" key="1">
    <source>
        <dbReference type="EMBL" id="KAI5678504.1"/>
    </source>
</evidence>
<comment type="caution">
    <text evidence="1">The sequence shown here is derived from an EMBL/GenBank/DDBJ whole genome shotgun (WGS) entry which is preliminary data.</text>
</comment>
<organism evidence="1 2">
    <name type="scientific">Catharanthus roseus</name>
    <name type="common">Madagascar periwinkle</name>
    <name type="synonym">Vinca rosea</name>
    <dbReference type="NCBI Taxonomy" id="4058"/>
    <lineage>
        <taxon>Eukaryota</taxon>
        <taxon>Viridiplantae</taxon>
        <taxon>Streptophyta</taxon>
        <taxon>Embryophyta</taxon>
        <taxon>Tracheophyta</taxon>
        <taxon>Spermatophyta</taxon>
        <taxon>Magnoliopsida</taxon>
        <taxon>eudicotyledons</taxon>
        <taxon>Gunneridae</taxon>
        <taxon>Pentapetalae</taxon>
        <taxon>asterids</taxon>
        <taxon>lamiids</taxon>
        <taxon>Gentianales</taxon>
        <taxon>Apocynaceae</taxon>
        <taxon>Rauvolfioideae</taxon>
        <taxon>Vinceae</taxon>
        <taxon>Catharanthinae</taxon>
        <taxon>Catharanthus</taxon>
    </lineage>
</organism>
<dbReference type="EMBL" id="CM044702">
    <property type="protein sequence ID" value="KAI5678504.1"/>
    <property type="molecule type" value="Genomic_DNA"/>
</dbReference>
<sequence>MKDAQNNNQSQLFPKLNPTNSAPIHASIAAAHNQPSFVFGSSVVGNDRSPFVFGANNGSSSRVAFPKTITQTQNVQETTQAFLWDPNNVSRKKRSTLDQRVLSPTERLHQKLVIAMEDQSDDDNGDVDPESVLIFERINKYIPENEIGLGCMLLKLPSFPTKDSKPKPNK</sequence>
<gene>
    <name evidence="1" type="ORF">M9H77_09454</name>
</gene>
<reference evidence="2" key="1">
    <citation type="journal article" date="2023" name="Nat. Plants">
        <title>Single-cell RNA sequencing provides a high-resolution roadmap for understanding the multicellular compartmentation of specialized metabolism.</title>
        <authorList>
            <person name="Sun S."/>
            <person name="Shen X."/>
            <person name="Li Y."/>
            <person name="Li Y."/>
            <person name="Wang S."/>
            <person name="Li R."/>
            <person name="Zhang H."/>
            <person name="Shen G."/>
            <person name="Guo B."/>
            <person name="Wei J."/>
            <person name="Xu J."/>
            <person name="St-Pierre B."/>
            <person name="Chen S."/>
            <person name="Sun C."/>
        </authorList>
    </citation>
    <scope>NUCLEOTIDE SEQUENCE [LARGE SCALE GENOMIC DNA]</scope>
</reference>
<dbReference type="Proteomes" id="UP001060085">
    <property type="component" value="Linkage Group LG02"/>
</dbReference>
<protein>
    <submittedName>
        <fullName evidence="1">Uncharacterized protein</fullName>
    </submittedName>
</protein>
<accession>A0ACC0C0V5</accession>